<feature type="chain" id="PRO_5047091957" description="Outer membrane protein beta-barrel domain-containing protein" evidence="1">
    <location>
        <begin position="21"/>
        <end position="189"/>
    </location>
</feature>
<evidence type="ECO:0000313" key="3">
    <source>
        <dbReference type="Proteomes" id="UP000616346"/>
    </source>
</evidence>
<evidence type="ECO:0000313" key="2">
    <source>
        <dbReference type="EMBL" id="MBD8002316.1"/>
    </source>
</evidence>
<protein>
    <recommendedName>
        <fullName evidence="4">Outer membrane protein beta-barrel domain-containing protein</fullName>
    </recommendedName>
</protein>
<evidence type="ECO:0008006" key="4">
    <source>
        <dbReference type="Google" id="ProtNLM"/>
    </source>
</evidence>
<dbReference type="Proteomes" id="UP000616346">
    <property type="component" value="Unassembled WGS sequence"/>
</dbReference>
<dbReference type="EMBL" id="JACSPQ010000006">
    <property type="protein sequence ID" value="MBD8002316.1"/>
    <property type="molecule type" value="Genomic_DNA"/>
</dbReference>
<accession>A0ABR8VD34</accession>
<keyword evidence="1" id="KW-0732">Signal</keyword>
<proteinExistence type="predicted"/>
<keyword evidence="3" id="KW-1185">Reference proteome</keyword>
<dbReference type="RefSeq" id="WP_191710241.1">
    <property type="nucleotide sequence ID" value="NZ_JACSPQ010000006.1"/>
</dbReference>
<evidence type="ECO:0000256" key="1">
    <source>
        <dbReference type="SAM" id="SignalP"/>
    </source>
</evidence>
<sequence length="189" mass="21269">MIKKGCLFVLLALCVSVGFAQKSDSVAQKKNKSIYLELLGASTTIGVSYDSRVKSGSNWGYRVGVAYYQSLESLFSDGALNKGVFFPVGVNYLIGKKKHKFELGLGVSPGFYKWEEVYMWDTPSGDMEIRSFSQKRFAYYFFSDIGYRYQSAGGFLFRVGLNPSFSFKGQHAIDRSPDIFPYFGFGYSF</sequence>
<name>A0ABR8VD34_9BACT</name>
<gene>
    <name evidence="2" type="ORF">H9626_08840</name>
</gene>
<organism evidence="2 3">
    <name type="scientific">Phocaeicola faecium</name>
    <dbReference type="NCBI Taxonomy" id="2762213"/>
    <lineage>
        <taxon>Bacteria</taxon>
        <taxon>Pseudomonadati</taxon>
        <taxon>Bacteroidota</taxon>
        <taxon>Bacteroidia</taxon>
        <taxon>Bacteroidales</taxon>
        <taxon>Bacteroidaceae</taxon>
        <taxon>Phocaeicola</taxon>
    </lineage>
</organism>
<comment type="caution">
    <text evidence="2">The sequence shown here is derived from an EMBL/GenBank/DDBJ whole genome shotgun (WGS) entry which is preliminary data.</text>
</comment>
<feature type="signal peptide" evidence="1">
    <location>
        <begin position="1"/>
        <end position="20"/>
    </location>
</feature>
<reference evidence="2 3" key="1">
    <citation type="submission" date="2020-08" db="EMBL/GenBank/DDBJ databases">
        <title>A Genomic Blueprint of the Chicken Gut Microbiome.</title>
        <authorList>
            <person name="Gilroy R."/>
            <person name="Ravi A."/>
            <person name="Getino M."/>
            <person name="Pursley I."/>
            <person name="Horton D.L."/>
            <person name="Alikhan N.-F."/>
            <person name="Baker D."/>
            <person name="Gharbi K."/>
            <person name="Hall N."/>
            <person name="Watson M."/>
            <person name="Adriaenssens E.M."/>
            <person name="Foster-Nyarko E."/>
            <person name="Jarju S."/>
            <person name="Secka A."/>
            <person name="Antonio M."/>
            <person name="Oren A."/>
            <person name="Chaudhuri R."/>
            <person name="La Ragione R.M."/>
            <person name="Hildebrand F."/>
            <person name="Pallen M.J."/>
        </authorList>
    </citation>
    <scope>NUCLEOTIDE SEQUENCE [LARGE SCALE GENOMIC DNA]</scope>
    <source>
        <strain evidence="2 3">Sa1YUN3</strain>
    </source>
</reference>